<gene>
    <name evidence="1" type="ORF">L1987_29462</name>
</gene>
<name>A0ACB9I0V8_9ASTR</name>
<comment type="caution">
    <text evidence="1">The sequence shown here is derived from an EMBL/GenBank/DDBJ whole genome shotgun (WGS) entry which is preliminary data.</text>
</comment>
<keyword evidence="2" id="KW-1185">Reference proteome</keyword>
<dbReference type="Proteomes" id="UP001056120">
    <property type="component" value="Linkage Group LG10"/>
</dbReference>
<accession>A0ACB9I0V8</accession>
<reference evidence="1 2" key="2">
    <citation type="journal article" date="2022" name="Mol. Ecol. Resour.">
        <title>The genomes of chicory, endive, great burdock and yacon provide insights into Asteraceae paleo-polyploidization history and plant inulin production.</title>
        <authorList>
            <person name="Fan W."/>
            <person name="Wang S."/>
            <person name="Wang H."/>
            <person name="Wang A."/>
            <person name="Jiang F."/>
            <person name="Liu H."/>
            <person name="Zhao H."/>
            <person name="Xu D."/>
            <person name="Zhang Y."/>
        </authorList>
    </citation>
    <scope>NUCLEOTIDE SEQUENCE [LARGE SCALE GENOMIC DNA]</scope>
    <source>
        <strain evidence="2">cv. Yunnan</strain>
        <tissue evidence="1">Leaves</tissue>
    </source>
</reference>
<reference evidence="2" key="1">
    <citation type="journal article" date="2022" name="Mol. Ecol. Resour.">
        <title>The genomes of chicory, endive, great burdock and yacon provide insights into Asteraceae palaeo-polyploidization history and plant inulin production.</title>
        <authorList>
            <person name="Fan W."/>
            <person name="Wang S."/>
            <person name="Wang H."/>
            <person name="Wang A."/>
            <person name="Jiang F."/>
            <person name="Liu H."/>
            <person name="Zhao H."/>
            <person name="Xu D."/>
            <person name="Zhang Y."/>
        </authorList>
    </citation>
    <scope>NUCLEOTIDE SEQUENCE [LARGE SCALE GENOMIC DNA]</scope>
    <source>
        <strain evidence="2">cv. Yunnan</strain>
    </source>
</reference>
<protein>
    <submittedName>
        <fullName evidence="1">Uncharacterized protein</fullName>
    </submittedName>
</protein>
<organism evidence="1 2">
    <name type="scientific">Smallanthus sonchifolius</name>
    <dbReference type="NCBI Taxonomy" id="185202"/>
    <lineage>
        <taxon>Eukaryota</taxon>
        <taxon>Viridiplantae</taxon>
        <taxon>Streptophyta</taxon>
        <taxon>Embryophyta</taxon>
        <taxon>Tracheophyta</taxon>
        <taxon>Spermatophyta</taxon>
        <taxon>Magnoliopsida</taxon>
        <taxon>eudicotyledons</taxon>
        <taxon>Gunneridae</taxon>
        <taxon>Pentapetalae</taxon>
        <taxon>asterids</taxon>
        <taxon>campanulids</taxon>
        <taxon>Asterales</taxon>
        <taxon>Asteraceae</taxon>
        <taxon>Asteroideae</taxon>
        <taxon>Heliantheae alliance</taxon>
        <taxon>Millerieae</taxon>
        <taxon>Smallanthus</taxon>
    </lineage>
</organism>
<evidence type="ECO:0000313" key="1">
    <source>
        <dbReference type="EMBL" id="KAI3801358.1"/>
    </source>
</evidence>
<dbReference type="EMBL" id="CM042027">
    <property type="protein sequence ID" value="KAI3801358.1"/>
    <property type="molecule type" value="Genomic_DNA"/>
</dbReference>
<sequence>MVSLQHIHQHGLILVDTECIDASRGATSLIMCHNPLKKIQLLCNGCVRPITEMPFYKCGADDDESCNFALHEWCTRLPTQVDNHPGHPQHTLFLMSNVPRAFFNIFDCAVCCLPCNGYAYGCIQCNYYVEGYHQVNNEDLEESDEEEEDDLVTQDEFACTCKRASNNIKTHIRSTSSYLQQWRWMGLEMQLL</sequence>
<proteinExistence type="predicted"/>
<evidence type="ECO:0000313" key="2">
    <source>
        <dbReference type="Proteomes" id="UP001056120"/>
    </source>
</evidence>